<feature type="signal peptide" evidence="1">
    <location>
        <begin position="1"/>
        <end position="24"/>
    </location>
</feature>
<reference evidence="2 3" key="1">
    <citation type="journal article" date="2021" name="Mar. Drugs">
        <title>Genome Reduction and Secondary Metabolism of the Marine Sponge-Associated Cyanobacterium Leptothoe.</title>
        <authorList>
            <person name="Konstantinou D."/>
            <person name="Popin R.V."/>
            <person name="Fewer D.P."/>
            <person name="Sivonen K."/>
            <person name="Gkelis S."/>
        </authorList>
    </citation>
    <scope>NUCLEOTIDE SEQUENCE [LARGE SCALE GENOMIC DNA]</scope>
    <source>
        <strain evidence="2 3">TAU-MAC 1615</strain>
    </source>
</reference>
<accession>A0ABS5Y299</accession>
<feature type="chain" id="PRO_5046386344" description="PEP-CTERM protein-sorting domain-containing protein" evidence="1">
    <location>
        <begin position="25"/>
        <end position="248"/>
    </location>
</feature>
<dbReference type="RefSeq" id="WP_215617815.1">
    <property type="nucleotide sequence ID" value="NZ_JADOER010000004.1"/>
</dbReference>
<sequence>MAKAIFKTVLGAFFASTAVVTATAQMAIAQGFTGDFAPGEWELFNSSPIFSPNVDEDAVREFQEQLAPFNGSVEFSDPDALTLLGSNQSEYLEQFGLTCGTAPSNFVSLLCRDSFTALYVTVPDTGELFFDWEYATEDSLGPAFDLFGYFVSDLPPEVLPDSPFNQLSDSAGEVRQRGSTTVSVNADEIFGFNIGTGDNEGGRALVTITNFGIRISEPDEDTPTSVPEPTSGIAIAALAGLALRWNKK</sequence>
<protein>
    <recommendedName>
        <fullName evidence="4">PEP-CTERM protein-sorting domain-containing protein</fullName>
    </recommendedName>
</protein>
<evidence type="ECO:0008006" key="4">
    <source>
        <dbReference type="Google" id="ProtNLM"/>
    </source>
</evidence>
<name>A0ABS5Y299_9CYAN</name>
<keyword evidence="1" id="KW-0732">Signal</keyword>
<proteinExistence type="predicted"/>
<dbReference type="Proteomes" id="UP001196661">
    <property type="component" value="Unassembled WGS sequence"/>
</dbReference>
<evidence type="ECO:0000313" key="3">
    <source>
        <dbReference type="Proteomes" id="UP001196661"/>
    </source>
</evidence>
<keyword evidence="3" id="KW-1185">Reference proteome</keyword>
<evidence type="ECO:0000313" key="2">
    <source>
        <dbReference type="EMBL" id="MBT9311963.1"/>
    </source>
</evidence>
<organism evidence="2 3">
    <name type="scientific">Leptothoe kymatousa TAU-MAC 1615</name>
    <dbReference type="NCBI Taxonomy" id="2364775"/>
    <lineage>
        <taxon>Bacteria</taxon>
        <taxon>Bacillati</taxon>
        <taxon>Cyanobacteriota</taxon>
        <taxon>Cyanophyceae</taxon>
        <taxon>Nodosilineales</taxon>
        <taxon>Cymatolegaceae</taxon>
        <taxon>Leptothoe</taxon>
        <taxon>Leptothoe kymatousa</taxon>
    </lineage>
</organism>
<evidence type="ECO:0000256" key="1">
    <source>
        <dbReference type="SAM" id="SignalP"/>
    </source>
</evidence>
<dbReference type="EMBL" id="JADOER010000004">
    <property type="protein sequence ID" value="MBT9311963.1"/>
    <property type="molecule type" value="Genomic_DNA"/>
</dbReference>
<comment type="caution">
    <text evidence="2">The sequence shown here is derived from an EMBL/GenBank/DDBJ whole genome shotgun (WGS) entry which is preliminary data.</text>
</comment>
<gene>
    <name evidence="2" type="ORF">IXB28_07070</name>
</gene>